<evidence type="ECO:0000313" key="2">
    <source>
        <dbReference type="EMBL" id="CAI9303683.1"/>
    </source>
</evidence>
<keyword evidence="3" id="KW-1185">Reference proteome</keyword>
<reference evidence="2" key="1">
    <citation type="submission" date="2023-04" db="EMBL/GenBank/DDBJ databases">
        <authorList>
            <person name="Vijverberg K."/>
            <person name="Xiong W."/>
            <person name="Schranz E."/>
        </authorList>
    </citation>
    <scope>NUCLEOTIDE SEQUENCE</scope>
</reference>
<accession>A0AA36A3B3</accession>
<name>A0AA36A3B3_LACSI</name>
<dbReference type="EMBL" id="OX465085">
    <property type="protein sequence ID" value="CAI9303683.1"/>
    <property type="molecule type" value="Genomic_DNA"/>
</dbReference>
<evidence type="ECO:0000313" key="3">
    <source>
        <dbReference type="Proteomes" id="UP001177003"/>
    </source>
</evidence>
<dbReference type="Proteomes" id="UP001177003">
    <property type="component" value="Chromosome 9"/>
</dbReference>
<protein>
    <submittedName>
        <fullName evidence="2">Uncharacterized protein</fullName>
    </submittedName>
</protein>
<feature type="region of interest" description="Disordered" evidence="1">
    <location>
        <begin position="158"/>
        <end position="198"/>
    </location>
</feature>
<gene>
    <name evidence="2" type="ORF">LSALG_LOCUS42103</name>
</gene>
<dbReference type="AlphaFoldDB" id="A0AA36A3B3"/>
<sequence length="288" mass="31554">MMKKESKNSSSDLSASSPYNNANIELVVGPNQEIMVIAPSPIQFAHCENEDEVEELRILYAIGFNKNLDFAQFFFDQIVDCISATSIQNMCHINTGVLFFSDLSASSPYNNTDIELVVVPNQEIEVIAASSIHFALCENEDEVEVHCSMVEDTKDIFDSPSSSHHNDQALVLLPPSPTSNNPPALFQPPPPSNPPPTIPFHLSTLLQDLLQPDIGDDEANPDGKTPQGIDSDVESDDDQLITRKWKTTSLSGVHDAGEGSLAPPSKKRKLTVNLDTLARDCRLPVEEV</sequence>
<feature type="region of interest" description="Disordered" evidence="1">
    <location>
        <begin position="212"/>
        <end position="266"/>
    </location>
</feature>
<evidence type="ECO:0000256" key="1">
    <source>
        <dbReference type="SAM" id="MobiDB-lite"/>
    </source>
</evidence>
<feature type="compositionally biased region" description="Pro residues" evidence="1">
    <location>
        <begin position="185"/>
        <end position="198"/>
    </location>
</feature>
<organism evidence="2 3">
    <name type="scientific">Lactuca saligna</name>
    <name type="common">Willowleaf lettuce</name>
    <dbReference type="NCBI Taxonomy" id="75948"/>
    <lineage>
        <taxon>Eukaryota</taxon>
        <taxon>Viridiplantae</taxon>
        <taxon>Streptophyta</taxon>
        <taxon>Embryophyta</taxon>
        <taxon>Tracheophyta</taxon>
        <taxon>Spermatophyta</taxon>
        <taxon>Magnoliopsida</taxon>
        <taxon>eudicotyledons</taxon>
        <taxon>Gunneridae</taxon>
        <taxon>Pentapetalae</taxon>
        <taxon>asterids</taxon>
        <taxon>campanulids</taxon>
        <taxon>Asterales</taxon>
        <taxon>Asteraceae</taxon>
        <taxon>Cichorioideae</taxon>
        <taxon>Cichorieae</taxon>
        <taxon>Lactucinae</taxon>
        <taxon>Lactuca</taxon>
    </lineage>
</organism>
<proteinExistence type="predicted"/>